<gene>
    <name evidence="3" type="ORF">AB0O96_09600</name>
</gene>
<keyword evidence="4" id="KW-1185">Reference proteome</keyword>
<dbReference type="RefSeq" id="WP_144943261.1">
    <property type="nucleotide sequence ID" value="NZ_JBFBLL010000006.1"/>
</dbReference>
<evidence type="ECO:0000313" key="4">
    <source>
        <dbReference type="Proteomes" id="UP001553031"/>
    </source>
</evidence>
<feature type="domain" description="Methyltransferase" evidence="2">
    <location>
        <begin position="42"/>
        <end position="159"/>
    </location>
</feature>
<dbReference type="PANTHER" id="PTHR43861">
    <property type="entry name" value="TRANS-ACONITATE 2-METHYLTRANSFERASE-RELATED"/>
    <property type="match status" value="1"/>
</dbReference>
<evidence type="ECO:0000259" key="2">
    <source>
        <dbReference type="Pfam" id="PF13847"/>
    </source>
</evidence>
<keyword evidence="3" id="KW-0489">Methyltransferase</keyword>
<dbReference type="GO" id="GO:0008168">
    <property type="term" value="F:methyltransferase activity"/>
    <property type="evidence" value="ECO:0007669"/>
    <property type="project" value="UniProtKB-KW"/>
</dbReference>
<name>A0ABV3KF89_9MICC</name>
<dbReference type="Pfam" id="PF13847">
    <property type="entry name" value="Methyltransf_31"/>
    <property type="match status" value="1"/>
</dbReference>
<feature type="region of interest" description="Disordered" evidence="1">
    <location>
        <begin position="1"/>
        <end position="24"/>
    </location>
</feature>
<dbReference type="GO" id="GO:0032259">
    <property type="term" value="P:methylation"/>
    <property type="evidence" value="ECO:0007669"/>
    <property type="project" value="UniProtKB-KW"/>
</dbReference>
<dbReference type="SUPFAM" id="SSF53335">
    <property type="entry name" value="S-adenosyl-L-methionine-dependent methyltransferases"/>
    <property type="match status" value="1"/>
</dbReference>
<evidence type="ECO:0000313" key="3">
    <source>
        <dbReference type="EMBL" id="MEV8158443.1"/>
    </source>
</evidence>
<sequence length="283" mass="30832">MTTPPDSAPPLRYSHGHQPAVLASHGTRTAATSCAYFLDRLRPGMRILDLGCGPGSITLDLAELVGPTGQVVGVDFSEDAVAAARENARRRADTTTTFLASDLFTVDVETGSFDVVHAHQVLQHVPDPVAALRAMAMHCAEDGIIACRDADYGAMVWHPESAGLDRWRETYCASARALGGEPDAGRRLRAWAHEAGLDVETAQSSTWTYATPESTRWWGDSQAERVRTSGFADRAREEGLSPDEVEQIAFAWQDWGHSPDAWFCMPHGEVIARPDFAARCTRV</sequence>
<keyword evidence="3" id="KW-0808">Transferase</keyword>
<dbReference type="InterPro" id="IPR025714">
    <property type="entry name" value="Methyltranfer_dom"/>
</dbReference>
<protein>
    <submittedName>
        <fullName evidence="3">Methyltransferase domain-containing protein</fullName>
    </submittedName>
</protein>
<proteinExistence type="predicted"/>
<dbReference type="CDD" id="cd02440">
    <property type="entry name" value="AdoMet_MTases"/>
    <property type="match status" value="1"/>
</dbReference>
<dbReference type="InterPro" id="IPR029063">
    <property type="entry name" value="SAM-dependent_MTases_sf"/>
</dbReference>
<organism evidence="3 4">
    <name type="scientific">Kocuria salsicia</name>
    <dbReference type="NCBI Taxonomy" id="664639"/>
    <lineage>
        <taxon>Bacteria</taxon>
        <taxon>Bacillati</taxon>
        <taxon>Actinomycetota</taxon>
        <taxon>Actinomycetes</taxon>
        <taxon>Micrococcales</taxon>
        <taxon>Micrococcaceae</taxon>
        <taxon>Kocuria</taxon>
    </lineage>
</organism>
<reference evidence="3 4" key="1">
    <citation type="submission" date="2024-06" db="EMBL/GenBank/DDBJ databases">
        <title>The Natural Products Discovery Center: Release of the First 8490 Sequenced Strains for Exploring Actinobacteria Biosynthetic Diversity.</title>
        <authorList>
            <person name="Kalkreuter E."/>
            <person name="Kautsar S.A."/>
            <person name="Yang D."/>
            <person name="Bader C.D."/>
            <person name="Teijaro C.N."/>
            <person name="Fluegel L."/>
            <person name="Davis C.M."/>
            <person name="Simpson J.R."/>
            <person name="Lauterbach L."/>
            <person name="Steele A.D."/>
            <person name="Gui C."/>
            <person name="Meng S."/>
            <person name="Li G."/>
            <person name="Viehrig K."/>
            <person name="Ye F."/>
            <person name="Su P."/>
            <person name="Kiefer A.F."/>
            <person name="Nichols A."/>
            <person name="Cepeda A.J."/>
            <person name="Yan W."/>
            <person name="Fan B."/>
            <person name="Jiang Y."/>
            <person name="Adhikari A."/>
            <person name="Zheng C.-J."/>
            <person name="Schuster L."/>
            <person name="Cowan T.M."/>
            <person name="Smanski M.J."/>
            <person name="Chevrette M.G."/>
            <person name="De Carvalho L.P.S."/>
            <person name="Shen B."/>
        </authorList>
    </citation>
    <scope>NUCLEOTIDE SEQUENCE [LARGE SCALE GENOMIC DNA]</scope>
    <source>
        <strain evidence="3 4">NPDC079179</strain>
    </source>
</reference>
<dbReference type="EMBL" id="JBFBLL010000006">
    <property type="protein sequence ID" value="MEV8158443.1"/>
    <property type="molecule type" value="Genomic_DNA"/>
</dbReference>
<accession>A0ABV3KF89</accession>
<comment type="caution">
    <text evidence="3">The sequence shown here is derived from an EMBL/GenBank/DDBJ whole genome shotgun (WGS) entry which is preliminary data.</text>
</comment>
<dbReference type="Proteomes" id="UP001553031">
    <property type="component" value="Unassembled WGS sequence"/>
</dbReference>
<dbReference type="Gene3D" id="3.40.50.150">
    <property type="entry name" value="Vaccinia Virus protein VP39"/>
    <property type="match status" value="1"/>
</dbReference>
<evidence type="ECO:0000256" key="1">
    <source>
        <dbReference type="SAM" id="MobiDB-lite"/>
    </source>
</evidence>